<dbReference type="InterPro" id="IPR054384">
    <property type="entry name" value="SecDF_P1_head"/>
</dbReference>
<gene>
    <name evidence="3" type="ORF">GCM10010439_09140</name>
</gene>
<evidence type="ECO:0000313" key="3">
    <source>
        <dbReference type="EMBL" id="GAA2720676.1"/>
    </source>
</evidence>
<sequence>MRRPPKTTLLAAIIIIGLCSAAVAMTGVLIATARQSQTKLGSPLLLYPVVRQTSGACPAGTQGVTGPEPSCYEVTEGIVIRRVGAVVLRPLRDDSHGVSIRLVGADREAFADLTRAQQGKQIIVVVGGRVVTAPWVDAPITGGEVLLTGRFSRADAERLVREITGAPGDATGT</sequence>
<feature type="chain" id="PRO_5046375056" description="SecDF P1 head subdomain domain-containing protein" evidence="1">
    <location>
        <begin position="25"/>
        <end position="173"/>
    </location>
</feature>
<organism evidence="3 4">
    <name type="scientific">Actinocorallia aurantiaca</name>
    <dbReference type="NCBI Taxonomy" id="46204"/>
    <lineage>
        <taxon>Bacteria</taxon>
        <taxon>Bacillati</taxon>
        <taxon>Actinomycetota</taxon>
        <taxon>Actinomycetes</taxon>
        <taxon>Streptosporangiales</taxon>
        <taxon>Thermomonosporaceae</taxon>
        <taxon>Actinocorallia</taxon>
    </lineage>
</organism>
<name>A0ABN3TY06_9ACTN</name>
<comment type="caution">
    <text evidence="3">The sequence shown here is derived from an EMBL/GenBank/DDBJ whole genome shotgun (WGS) entry which is preliminary data.</text>
</comment>
<dbReference type="EMBL" id="BAAATZ010000003">
    <property type="protein sequence ID" value="GAA2720676.1"/>
    <property type="molecule type" value="Genomic_DNA"/>
</dbReference>
<proteinExistence type="predicted"/>
<dbReference type="Gene3D" id="3.30.1360.200">
    <property type="match status" value="1"/>
</dbReference>
<protein>
    <recommendedName>
        <fullName evidence="2">SecDF P1 head subdomain domain-containing protein</fullName>
    </recommendedName>
</protein>
<reference evidence="3 4" key="1">
    <citation type="journal article" date="2019" name="Int. J. Syst. Evol. Microbiol.">
        <title>The Global Catalogue of Microorganisms (GCM) 10K type strain sequencing project: providing services to taxonomists for standard genome sequencing and annotation.</title>
        <authorList>
            <consortium name="The Broad Institute Genomics Platform"/>
            <consortium name="The Broad Institute Genome Sequencing Center for Infectious Disease"/>
            <person name="Wu L."/>
            <person name="Ma J."/>
        </authorList>
    </citation>
    <scope>NUCLEOTIDE SEQUENCE [LARGE SCALE GENOMIC DNA]</scope>
    <source>
        <strain evidence="3 4">JCM 8201</strain>
    </source>
</reference>
<evidence type="ECO:0000313" key="4">
    <source>
        <dbReference type="Proteomes" id="UP001501842"/>
    </source>
</evidence>
<dbReference type="Pfam" id="PF22599">
    <property type="entry name" value="SecDF_P1_head"/>
    <property type="match status" value="1"/>
</dbReference>
<keyword evidence="1" id="KW-0732">Signal</keyword>
<evidence type="ECO:0000259" key="2">
    <source>
        <dbReference type="Pfam" id="PF22599"/>
    </source>
</evidence>
<feature type="domain" description="SecDF P1 head subdomain" evidence="2">
    <location>
        <begin position="96"/>
        <end position="160"/>
    </location>
</feature>
<feature type="signal peptide" evidence="1">
    <location>
        <begin position="1"/>
        <end position="24"/>
    </location>
</feature>
<dbReference type="RefSeq" id="WP_344448863.1">
    <property type="nucleotide sequence ID" value="NZ_BAAATZ010000003.1"/>
</dbReference>
<dbReference type="Proteomes" id="UP001501842">
    <property type="component" value="Unassembled WGS sequence"/>
</dbReference>
<evidence type="ECO:0000256" key="1">
    <source>
        <dbReference type="SAM" id="SignalP"/>
    </source>
</evidence>
<keyword evidence="4" id="KW-1185">Reference proteome</keyword>
<accession>A0ABN3TY06</accession>